<dbReference type="GO" id="GO:0030976">
    <property type="term" value="F:thiamine pyrophosphate binding"/>
    <property type="evidence" value="ECO:0007669"/>
    <property type="project" value="TreeGrafter"/>
</dbReference>
<keyword evidence="5" id="KW-0574">Periplasm</keyword>
<evidence type="ECO:0000313" key="8">
    <source>
        <dbReference type="Proteomes" id="UP000184932"/>
    </source>
</evidence>
<accession>A0A1N6HFU8</accession>
<feature type="chain" id="PRO_5013383062" evidence="6">
    <location>
        <begin position="20"/>
        <end position="324"/>
    </location>
</feature>
<dbReference type="InterPro" id="IPR005948">
    <property type="entry name" value="ThiB-like"/>
</dbReference>
<keyword evidence="8" id="KW-1185">Reference proteome</keyword>
<comment type="similarity">
    <text evidence="2">Belongs to the bacterial solute-binding protein 1 family.</text>
</comment>
<dbReference type="PANTHER" id="PTHR30006:SF3">
    <property type="entry name" value="THIAMINE-BINDING PERIPLASMIC PROTEIN"/>
    <property type="match status" value="1"/>
</dbReference>
<evidence type="ECO:0000256" key="4">
    <source>
        <dbReference type="ARBA" id="ARBA00022729"/>
    </source>
</evidence>
<comment type="subcellular location">
    <subcellularLocation>
        <location evidence="1">Periplasm</location>
    </subcellularLocation>
</comment>
<evidence type="ECO:0000256" key="5">
    <source>
        <dbReference type="ARBA" id="ARBA00022764"/>
    </source>
</evidence>
<evidence type="ECO:0000256" key="6">
    <source>
        <dbReference type="SAM" id="SignalP"/>
    </source>
</evidence>
<keyword evidence="4 6" id="KW-0732">Signal</keyword>
<dbReference type="Proteomes" id="UP000184932">
    <property type="component" value="Unassembled WGS sequence"/>
</dbReference>
<dbReference type="STRING" id="1217970.SAMN05444002_3328"/>
<feature type="signal peptide" evidence="6">
    <location>
        <begin position="1"/>
        <end position="19"/>
    </location>
</feature>
<dbReference type="RefSeq" id="WP_074257240.1">
    <property type="nucleotide sequence ID" value="NZ_FSRL01000001.1"/>
</dbReference>
<keyword evidence="3" id="KW-0813">Transport</keyword>
<dbReference type="Gene3D" id="3.40.190.10">
    <property type="entry name" value="Periplasmic binding protein-like II"/>
    <property type="match status" value="2"/>
</dbReference>
<evidence type="ECO:0000313" key="7">
    <source>
        <dbReference type="EMBL" id="SIO18495.1"/>
    </source>
</evidence>
<dbReference type="CDD" id="cd13545">
    <property type="entry name" value="PBP2_TbpA"/>
    <property type="match status" value="1"/>
</dbReference>
<dbReference type="OrthoDB" id="8013425at2"/>
<dbReference type="GO" id="GO:0015888">
    <property type="term" value="P:thiamine transport"/>
    <property type="evidence" value="ECO:0007669"/>
    <property type="project" value="InterPro"/>
</dbReference>
<proteinExistence type="inferred from homology"/>
<dbReference type="AlphaFoldDB" id="A0A1N6HFU8"/>
<reference evidence="8" key="1">
    <citation type="submission" date="2016-11" db="EMBL/GenBank/DDBJ databases">
        <authorList>
            <person name="Varghese N."/>
            <person name="Submissions S."/>
        </authorList>
    </citation>
    <scope>NUCLEOTIDE SEQUENCE [LARGE SCALE GENOMIC DNA]</scope>
    <source>
        <strain evidence="8">DSM 29440</strain>
    </source>
</reference>
<evidence type="ECO:0000256" key="2">
    <source>
        <dbReference type="ARBA" id="ARBA00008520"/>
    </source>
</evidence>
<dbReference type="GO" id="GO:0030288">
    <property type="term" value="C:outer membrane-bounded periplasmic space"/>
    <property type="evidence" value="ECO:0007669"/>
    <property type="project" value="TreeGrafter"/>
</dbReference>
<name>A0A1N6HFU8_9RHOB</name>
<dbReference type="NCBIfam" id="TIGR01254">
    <property type="entry name" value="sfuA"/>
    <property type="match status" value="1"/>
</dbReference>
<protein>
    <submittedName>
        <fullName evidence="7">Thiamine transport system substrate-binding protein</fullName>
    </submittedName>
</protein>
<dbReference type="SUPFAM" id="SSF53850">
    <property type="entry name" value="Periplasmic binding protein-like II"/>
    <property type="match status" value="1"/>
</dbReference>
<dbReference type="InterPro" id="IPR006059">
    <property type="entry name" value="SBP"/>
</dbReference>
<evidence type="ECO:0000256" key="3">
    <source>
        <dbReference type="ARBA" id="ARBA00022448"/>
    </source>
</evidence>
<dbReference type="GO" id="GO:0030975">
    <property type="term" value="F:thiamine binding"/>
    <property type="evidence" value="ECO:0007669"/>
    <property type="project" value="InterPro"/>
</dbReference>
<dbReference type="EMBL" id="FSRL01000001">
    <property type="protein sequence ID" value="SIO18495.1"/>
    <property type="molecule type" value="Genomic_DNA"/>
</dbReference>
<sequence>MKTPLIAAGLALVAQVATAETLTVYAPDYFASEWGPGPAIKTAWEAECGCALEFVTGDVLPRILLEGERTEADVAIGLSQDEIARAAESGLFAPHGQDVSSLTMPVSWTDDTFLPFDWSHLAFIYDARTATPPESFEALLALPDDTRIVIQDPRASAAGLALVMWVEALYGDKAGEAWARLAPKILTVTKGWSEAYGLFTEGEADMVLSFTTSPAYHIMAESDESKKAAIFEEGNYLYVELAARLAGTDQPELAQGFMDFILSEGFQQAIPEGNWSFPARLAEEKLPQVFRDLPVPDKVIYVEAGKAEALKADAIETWRQGLSQ</sequence>
<evidence type="ECO:0000256" key="1">
    <source>
        <dbReference type="ARBA" id="ARBA00004418"/>
    </source>
</evidence>
<gene>
    <name evidence="7" type="ORF">SAMN05444002_3328</name>
</gene>
<organism evidence="7 8">
    <name type="scientific">Vannielia litorea</name>
    <dbReference type="NCBI Taxonomy" id="1217970"/>
    <lineage>
        <taxon>Bacteria</taxon>
        <taxon>Pseudomonadati</taxon>
        <taxon>Pseudomonadota</taxon>
        <taxon>Alphaproteobacteria</taxon>
        <taxon>Rhodobacterales</taxon>
        <taxon>Paracoccaceae</taxon>
        <taxon>Vannielia</taxon>
    </lineage>
</organism>
<dbReference type="PANTHER" id="PTHR30006">
    <property type="entry name" value="THIAMINE-BINDING PERIPLASMIC PROTEIN-RELATED"/>
    <property type="match status" value="1"/>
</dbReference>
<dbReference type="Pfam" id="PF01547">
    <property type="entry name" value="SBP_bac_1"/>
    <property type="match status" value="1"/>
</dbReference>